<evidence type="ECO:0000313" key="1">
    <source>
        <dbReference type="EMBL" id="JAI06381.1"/>
    </source>
</evidence>
<dbReference type="EMBL" id="GBXM01002197">
    <property type="protein sequence ID" value="JAI06381.1"/>
    <property type="molecule type" value="Transcribed_RNA"/>
</dbReference>
<proteinExistence type="predicted"/>
<dbReference type="AlphaFoldDB" id="A0A0E9XX11"/>
<name>A0A0E9XX11_ANGAN</name>
<organism evidence="1">
    <name type="scientific">Anguilla anguilla</name>
    <name type="common">European freshwater eel</name>
    <name type="synonym">Muraena anguilla</name>
    <dbReference type="NCBI Taxonomy" id="7936"/>
    <lineage>
        <taxon>Eukaryota</taxon>
        <taxon>Metazoa</taxon>
        <taxon>Chordata</taxon>
        <taxon>Craniata</taxon>
        <taxon>Vertebrata</taxon>
        <taxon>Euteleostomi</taxon>
        <taxon>Actinopterygii</taxon>
        <taxon>Neopterygii</taxon>
        <taxon>Teleostei</taxon>
        <taxon>Anguilliformes</taxon>
        <taxon>Anguillidae</taxon>
        <taxon>Anguilla</taxon>
    </lineage>
</organism>
<reference evidence="1" key="2">
    <citation type="journal article" date="2015" name="Fish Shellfish Immunol.">
        <title>Early steps in the European eel (Anguilla anguilla)-Vibrio vulnificus interaction in the gills: Role of the RtxA13 toxin.</title>
        <authorList>
            <person name="Callol A."/>
            <person name="Pajuelo D."/>
            <person name="Ebbesson L."/>
            <person name="Teles M."/>
            <person name="MacKenzie S."/>
            <person name="Amaro C."/>
        </authorList>
    </citation>
    <scope>NUCLEOTIDE SEQUENCE</scope>
</reference>
<sequence>MQKCICKISFFGKFMFGNLNLLFSTDTLMQKTKNKYLRPNILYKNLGCLRLLYSTVYL</sequence>
<accession>A0A0E9XX11</accession>
<reference evidence="1" key="1">
    <citation type="submission" date="2014-11" db="EMBL/GenBank/DDBJ databases">
        <authorList>
            <person name="Amaro Gonzalez C."/>
        </authorList>
    </citation>
    <scope>NUCLEOTIDE SEQUENCE</scope>
</reference>
<protein>
    <submittedName>
        <fullName evidence="1">Uncharacterized protein</fullName>
    </submittedName>
</protein>